<sequence>MSLGVLRAAALALGIVAFLSRFAVTWWLEPVTDRVEPSDLGLLVQLLALAGTVVAPLVVLTRVVAPLRRRPATFQVDTAARRFMSGRSPASRGH</sequence>
<keyword evidence="1" id="KW-1133">Transmembrane helix</keyword>
<evidence type="ECO:0000256" key="1">
    <source>
        <dbReference type="SAM" id="Phobius"/>
    </source>
</evidence>
<dbReference type="RefSeq" id="WP_203870335.1">
    <property type="nucleotide sequence ID" value="NZ_BONW01000041.1"/>
</dbReference>
<keyword evidence="1" id="KW-0472">Membrane</keyword>
<dbReference type="Proteomes" id="UP000646749">
    <property type="component" value="Unassembled WGS sequence"/>
</dbReference>
<evidence type="ECO:0000313" key="2">
    <source>
        <dbReference type="EMBL" id="GIG91984.1"/>
    </source>
</evidence>
<accession>A0ABQ4EBG1</accession>
<evidence type="ECO:0000313" key="3">
    <source>
        <dbReference type="Proteomes" id="UP000646749"/>
    </source>
</evidence>
<keyword evidence="3" id="KW-1185">Reference proteome</keyword>
<gene>
    <name evidence="2" type="ORF">Pen02_69200</name>
</gene>
<comment type="caution">
    <text evidence="2">The sequence shown here is derived from an EMBL/GenBank/DDBJ whole genome shotgun (WGS) entry which is preliminary data.</text>
</comment>
<protein>
    <submittedName>
        <fullName evidence="2">Uncharacterized protein</fullName>
    </submittedName>
</protein>
<dbReference type="EMBL" id="BONW01000041">
    <property type="protein sequence ID" value="GIG91984.1"/>
    <property type="molecule type" value="Genomic_DNA"/>
</dbReference>
<reference evidence="2 3" key="1">
    <citation type="submission" date="2021-01" db="EMBL/GenBank/DDBJ databases">
        <title>Whole genome shotgun sequence of Plantactinospora endophytica NBRC 110450.</title>
        <authorList>
            <person name="Komaki H."/>
            <person name="Tamura T."/>
        </authorList>
    </citation>
    <scope>NUCLEOTIDE SEQUENCE [LARGE SCALE GENOMIC DNA]</scope>
    <source>
        <strain evidence="2 3">NBRC 110450</strain>
    </source>
</reference>
<name>A0ABQ4EBG1_9ACTN</name>
<proteinExistence type="predicted"/>
<keyword evidence="1" id="KW-0812">Transmembrane</keyword>
<organism evidence="2 3">
    <name type="scientific">Plantactinospora endophytica</name>
    <dbReference type="NCBI Taxonomy" id="673535"/>
    <lineage>
        <taxon>Bacteria</taxon>
        <taxon>Bacillati</taxon>
        <taxon>Actinomycetota</taxon>
        <taxon>Actinomycetes</taxon>
        <taxon>Micromonosporales</taxon>
        <taxon>Micromonosporaceae</taxon>
        <taxon>Plantactinospora</taxon>
    </lineage>
</organism>
<feature type="transmembrane region" description="Helical" evidence="1">
    <location>
        <begin position="42"/>
        <end position="65"/>
    </location>
</feature>